<keyword evidence="8" id="KW-0479">Metal-binding</keyword>
<dbReference type="EMBL" id="JAUKTV010000001">
    <property type="protein sequence ID" value="KAK0748135.1"/>
    <property type="molecule type" value="Genomic_DNA"/>
</dbReference>
<dbReference type="CDD" id="cd06257">
    <property type="entry name" value="DnaJ"/>
    <property type="match status" value="1"/>
</dbReference>
<evidence type="ECO:0000259" key="14">
    <source>
        <dbReference type="PROSITE" id="PS51074"/>
    </source>
</evidence>
<evidence type="ECO:0000256" key="4">
    <source>
        <dbReference type="ARBA" id="ARBA00005156"/>
    </source>
</evidence>
<evidence type="ECO:0000256" key="10">
    <source>
        <dbReference type="ARBA" id="ARBA00023004"/>
    </source>
</evidence>
<reference evidence="15" key="1">
    <citation type="submission" date="2023-06" db="EMBL/GenBank/DDBJ databases">
        <title>Genome-scale phylogeny and comparative genomics of the fungal order Sordariales.</title>
        <authorList>
            <consortium name="Lawrence Berkeley National Laboratory"/>
            <person name="Hensen N."/>
            <person name="Bonometti L."/>
            <person name="Westerberg I."/>
            <person name="Brannstrom I.O."/>
            <person name="Guillou S."/>
            <person name="Cros-Aarteil S."/>
            <person name="Calhoun S."/>
            <person name="Haridas S."/>
            <person name="Kuo A."/>
            <person name="Mondo S."/>
            <person name="Pangilinan J."/>
            <person name="Riley R."/>
            <person name="Labutti K."/>
            <person name="Andreopoulos B."/>
            <person name="Lipzen A."/>
            <person name="Chen C."/>
            <person name="Yanf M."/>
            <person name="Daum C."/>
            <person name="Ng V."/>
            <person name="Clum A."/>
            <person name="Steindorff A."/>
            <person name="Ohm R."/>
            <person name="Martin F."/>
            <person name="Silar P."/>
            <person name="Natvig D."/>
            <person name="Lalanne C."/>
            <person name="Gautier V."/>
            <person name="Ament-Velasquez S.L."/>
            <person name="Kruys A."/>
            <person name="Hutchinson M.I."/>
            <person name="Powell A.J."/>
            <person name="Barry K."/>
            <person name="Miller A.N."/>
            <person name="Grigoriev I.V."/>
            <person name="Debuchy R."/>
            <person name="Gladieux P."/>
            <person name="Thoren M.H."/>
            <person name="Johannesson H."/>
        </authorList>
    </citation>
    <scope>NUCLEOTIDE SEQUENCE</scope>
    <source>
        <strain evidence="15">CBS 540.89</strain>
    </source>
</reference>
<comment type="similarity">
    <text evidence="5">Belongs to the DPH4 family.</text>
</comment>
<keyword evidence="11" id="KW-0539">Nucleus</keyword>
<evidence type="ECO:0000259" key="13">
    <source>
        <dbReference type="PROSITE" id="PS50076"/>
    </source>
</evidence>
<evidence type="ECO:0000256" key="8">
    <source>
        <dbReference type="ARBA" id="ARBA00022723"/>
    </source>
</evidence>
<feature type="region of interest" description="Disordered" evidence="12">
    <location>
        <begin position="161"/>
        <end position="192"/>
    </location>
</feature>
<evidence type="ECO:0000313" key="15">
    <source>
        <dbReference type="EMBL" id="KAK0748135.1"/>
    </source>
</evidence>
<evidence type="ECO:0000256" key="5">
    <source>
        <dbReference type="ARBA" id="ARBA00006169"/>
    </source>
</evidence>
<evidence type="ECO:0000256" key="1">
    <source>
        <dbReference type="ARBA" id="ARBA00003474"/>
    </source>
</evidence>
<evidence type="ECO:0000256" key="3">
    <source>
        <dbReference type="ARBA" id="ARBA00004496"/>
    </source>
</evidence>
<dbReference type="InterPro" id="IPR044248">
    <property type="entry name" value="DPH3/4-like"/>
</dbReference>
<organism evidence="15 16">
    <name type="scientific">Apiosordaria backusii</name>
    <dbReference type="NCBI Taxonomy" id="314023"/>
    <lineage>
        <taxon>Eukaryota</taxon>
        <taxon>Fungi</taxon>
        <taxon>Dikarya</taxon>
        <taxon>Ascomycota</taxon>
        <taxon>Pezizomycotina</taxon>
        <taxon>Sordariomycetes</taxon>
        <taxon>Sordariomycetidae</taxon>
        <taxon>Sordariales</taxon>
        <taxon>Lasiosphaeriaceae</taxon>
        <taxon>Apiosordaria</taxon>
    </lineage>
</organism>
<dbReference type="GO" id="GO:0005737">
    <property type="term" value="C:cytoplasm"/>
    <property type="evidence" value="ECO:0007669"/>
    <property type="project" value="UniProtKB-SubCell"/>
</dbReference>
<dbReference type="PANTHER" id="PTHR21454:SF46">
    <property type="entry name" value="DIPHTHAMIDE BIOSYNTHESIS PROTEIN 4"/>
    <property type="match status" value="1"/>
</dbReference>
<comment type="pathway">
    <text evidence="4">Protein modification; peptidyl-diphthamide biosynthesis.</text>
</comment>
<evidence type="ECO:0000256" key="9">
    <source>
        <dbReference type="ARBA" id="ARBA00022833"/>
    </source>
</evidence>
<dbReference type="Gene3D" id="1.10.287.110">
    <property type="entry name" value="DnaJ domain"/>
    <property type="match status" value="1"/>
</dbReference>
<evidence type="ECO:0000256" key="2">
    <source>
        <dbReference type="ARBA" id="ARBA00004123"/>
    </source>
</evidence>
<dbReference type="PROSITE" id="PS51074">
    <property type="entry name" value="DPH_MB"/>
    <property type="match status" value="1"/>
</dbReference>
<protein>
    <recommendedName>
        <fullName evidence="6">Diphthamide biosynthesis protein 4</fullName>
    </recommendedName>
</protein>
<dbReference type="AlphaFoldDB" id="A0AA40EYZ5"/>
<sequence length="192" mass="20979">MDQPISQPTHYEILSLSPSIFSPSSGLSPEEIKQILKKSYRRALLSHHPDKSSNSQSPPAKYTIDQITLAFTTLSTPPSARIETIDLDDLTHEEAVDDEQEDSWHRPCRCGNPKGFLVRESDLEEAADSGIEEVVVGCADCSLWLRVVFGVVVQDFEDDNSTPLEQEQEKEQEQPCQGSAAGRGCCGGGGGC</sequence>
<evidence type="ECO:0000256" key="12">
    <source>
        <dbReference type="SAM" id="MobiDB-lite"/>
    </source>
</evidence>
<comment type="caution">
    <text evidence="15">The sequence shown here is derived from an EMBL/GenBank/DDBJ whole genome shotgun (WGS) entry which is preliminary data.</text>
</comment>
<evidence type="ECO:0000256" key="11">
    <source>
        <dbReference type="ARBA" id="ARBA00023242"/>
    </source>
</evidence>
<dbReference type="Pfam" id="PF05207">
    <property type="entry name" value="Zn_ribbon_CSL"/>
    <property type="match status" value="1"/>
</dbReference>
<proteinExistence type="inferred from homology"/>
<dbReference type="SUPFAM" id="SSF144217">
    <property type="entry name" value="CSL zinc finger"/>
    <property type="match status" value="1"/>
</dbReference>
<dbReference type="GO" id="GO:0017183">
    <property type="term" value="P:protein histidyl modification to diphthamide"/>
    <property type="evidence" value="ECO:0007669"/>
    <property type="project" value="InterPro"/>
</dbReference>
<evidence type="ECO:0000313" key="16">
    <source>
        <dbReference type="Proteomes" id="UP001172159"/>
    </source>
</evidence>
<comment type="function">
    <text evidence="1">Required for the first step of diphthamide biosynthesis, the transfer of 3-amino-3-carboxypropyl from S-adenosyl-L-methionine to a histidine residue. Diphthamide is a post-translational modification of histidine which occurs in elongation factor 2.</text>
</comment>
<keyword evidence="10" id="KW-0408">Iron</keyword>
<evidence type="ECO:0000256" key="6">
    <source>
        <dbReference type="ARBA" id="ARBA00021797"/>
    </source>
</evidence>
<name>A0AA40EYZ5_9PEZI</name>
<comment type="subcellular location">
    <subcellularLocation>
        <location evidence="3">Cytoplasm</location>
    </subcellularLocation>
    <subcellularLocation>
        <location evidence="2">Nucleus</location>
    </subcellularLocation>
</comment>
<accession>A0AA40EYZ5</accession>
<dbReference type="Gene3D" id="3.10.660.10">
    <property type="entry name" value="DPH Zinc finger"/>
    <property type="match status" value="1"/>
</dbReference>
<keyword evidence="16" id="KW-1185">Reference proteome</keyword>
<dbReference type="GO" id="GO:0046872">
    <property type="term" value="F:metal ion binding"/>
    <property type="evidence" value="ECO:0007669"/>
    <property type="project" value="UniProtKB-KW"/>
</dbReference>
<feature type="domain" description="J" evidence="13">
    <location>
        <begin position="9"/>
        <end position="79"/>
    </location>
</feature>
<dbReference type="Proteomes" id="UP001172159">
    <property type="component" value="Unassembled WGS sequence"/>
</dbReference>
<dbReference type="SUPFAM" id="SSF46565">
    <property type="entry name" value="Chaperone J-domain"/>
    <property type="match status" value="1"/>
</dbReference>
<dbReference type="PANTHER" id="PTHR21454">
    <property type="entry name" value="DPH3 HOMOLOG-RELATED"/>
    <property type="match status" value="1"/>
</dbReference>
<dbReference type="PROSITE" id="PS50076">
    <property type="entry name" value="DNAJ_2"/>
    <property type="match status" value="1"/>
</dbReference>
<dbReference type="GO" id="GO:0005634">
    <property type="term" value="C:nucleus"/>
    <property type="evidence" value="ECO:0007669"/>
    <property type="project" value="UniProtKB-SubCell"/>
</dbReference>
<dbReference type="InterPro" id="IPR001623">
    <property type="entry name" value="DnaJ_domain"/>
</dbReference>
<feature type="domain" description="DPH-type MB" evidence="14">
    <location>
        <begin position="81"/>
        <end position="150"/>
    </location>
</feature>
<dbReference type="InterPro" id="IPR007872">
    <property type="entry name" value="DPH_MB_dom"/>
</dbReference>
<dbReference type="SMART" id="SM00271">
    <property type="entry name" value="DnaJ"/>
    <property type="match status" value="1"/>
</dbReference>
<dbReference type="InterPro" id="IPR036869">
    <property type="entry name" value="J_dom_sf"/>
</dbReference>
<gene>
    <name evidence="15" type="ORF">B0T21DRAFT_406675</name>
</gene>
<keyword evidence="9" id="KW-0862">Zinc</keyword>
<keyword evidence="7" id="KW-0963">Cytoplasm</keyword>
<dbReference type="Pfam" id="PF00226">
    <property type="entry name" value="DnaJ"/>
    <property type="match status" value="1"/>
</dbReference>
<evidence type="ECO:0000256" key="7">
    <source>
        <dbReference type="ARBA" id="ARBA00022490"/>
    </source>
</evidence>
<dbReference type="InterPro" id="IPR036671">
    <property type="entry name" value="DPH_MB_sf"/>
</dbReference>